<evidence type="ECO:0000256" key="1">
    <source>
        <dbReference type="SAM" id="MobiDB-lite"/>
    </source>
</evidence>
<protein>
    <submittedName>
        <fullName evidence="3">K(+) efflux antiporter 5-like</fullName>
    </submittedName>
</protein>
<gene>
    <name evidence="3" type="ORF">E5676_scaffold2454G00120</name>
    <name evidence="2" type="ORF">E6C27_scaffold36G002050</name>
</gene>
<accession>A0A5D3BS19</accession>
<dbReference type="AlphaFoldDB" id="A0A5D3BS19"/>
<evidence type="ECO:0000313" key="5">
    <source>
        <dbReference type="Proteomes" id="UP000321947"/>
    </source>
</evidence>
<name>A0A5D3BS19_CUCMM</name>
<dbReference type="Proteomes" id="UP000321947">
    <property type="component" value="Unassembled WGS sequence"/>
</dbReference>
<comment type="caution">
    <text evidence="3">The sequence shown here is derived from an EMBL/GenBank/DDBJ whole genome shotgun (WGS) entry which is preliminary data.</text>
</comment>
<dbReference type="Proteomes" id="UP000321393">
    <property type="component" value="Unassembled WGS sequence"/>
</dbReference>
<feature type="compositionally biased region" description="Basic and acidic residues" evidence="1">
    <location>
        <begin position="34"/>
        <end position="48"/>
    </location>
</feature>
<evidence type="ECO:0000313" key="3">
    <source>
        <dbReference type="EMBL" id="TYK02207.1"/>
    </source>
</evidence>
<dbReference type="EMBL" id="SSTE01018788">
    <property type="protein sequence ID" value="KAA0038013.1"/>
    <property type="molecule type" value="Genomic_DNA"/>
</dbReference>
<proteinExistence type="predicted"/>
<organism evidence="3 5">
    <name type="scientific">Cucumis melo var. makuwa</name>
    <name type="common">Oriental melon</name>
    <dbReference type="NCBI Taxonomy" id="1194695"/>
    <lineage>
        <taxon>Eukaryota</taxon>
        <taxon>Viridiplantae</taxon>
        <taxon>Streptophyta</taxon>
        <taxon>Embryophyta</taxon>
        <taxon>Tracheophyta</taxon>
        <taxon>Spermatophyta</taxon>
        <taxon>Magnoliopsida</taxon>
        <taxon>eudicotyledons</taxon>
        <taxon>Gunneridae</taxon>
        <taxon>Pentapetalae</taxon>
        <taxon>rosids</taxon>
        <taxon>fabids</taxon>
        <taxon>Cucurbitales</taxon>
        <taxon>Cucurbitaceae</taxon>
        <taxon>Benincaseae</taxon>
        <taxon>Cucumis</taxon>
    </lineage>
</organism>
<reference evidence="4 5" key="1">
    <citation type="submission" date="2019-08" db="EMBL/GenBank/DDBJ databases">
        <title>Draft genome sequences of two oriental melons (Cucumis melo L. var makuwa).</title>
        <authorList>
            <person name="Kwon S.-Y."/>
        </authorList>
    </citation>
    <scope>NUCLEOTIDE SEQUENCE [LARGE SCALE GENOMIC DNA]</scope>
    <source>
        <strain evidence="5">cv. Chang Bougi</strain>
        <strain evidence="4">cv. SW 3</strain>
        <tissue evidence="3">Leaf</tissue>
    </source>
</reference>
<evidence type="ECO:0000313" key="4">
    <source>
        <dbReference type="Proteomes" id="UP000321393"/>
    </source>
</evidence>
<sequence length="154" mass="16815">MKNERGRSEITKNPCPWISRFLFVSLLPTGVLDDGRSTNDDRSTEKQSKKSLPLSTAVQSSVEHCSITEHCSSSIWSRSLCRRRSERSSSAEPSIGSSSSVLILLKASGGDLIVRLNLVVFTGYLLAESLIGPGGLSFVSEMCKYVTFMSISFS</sequence>
<dbReference type="EMBL" id="SSTD01015793">
    <property type="protein sequence ID" value="TYK02207.1"/>
    <property type="molecule type" value="Genomic_DNA"/>
</dbReference>
<feature type="region of interest" description="Disordered" evidence="1">
    <location>
        <begin position="34"/>
        <end position="55"/>
    </location>
</feature>
<evidence type="ECO:0000313" key="2">
    <source>
        <dbReference type="EMBL" id="KAA0038013.1"/>
    </source>
</evidence>